<protein>
    <recommendedName>
        <fullName evidence="1">PH domain-containing protein</fullName>
    </recommendedName>
</protein>
<accession>A0A0C3FQK9</accession>
<keyword evidence="3" id="KW-1185">Reference proteome</keyword>
<dbReference type="Proteomes" id="UP000054166">
    <property type="component" value="Unassembled WGS sequence"/>
</dbReference>
<dbReference type="AlphaFoldDB" id="A0A0C3FQK9"/>
<dbReference type="OrthoDB" id="3268567at2759"/>
<organism evidence="2 3">
    <name type="scientific">Piloderma croceum (strain F 1598)</name>
    <dbReference type="NCBI Taxonomy" id="765440"/>
    <lineage>
        <taxon>Eukaryota</taxon>
        <taxon>Fungi</taxon>
        <taxon>Dikarya</taxon>
        <taxon>Basidiomycota</taxon>
        <taxon>Agaricomycotina</taxon>
        <taxon>Agaricomycetes</taxon>
        <taxon>Agaricomycetidae</taxon>
        <taxon>Atheliales</taxon>
        <taxon>Atheliaceae</taxon>
        <taxon>Piloderma</taxon>
    </lineage>
</organism>
<dbReference type="PROSITE" id="PS50003">
    <property type="entry name" value="PH_DOMAIN"/>
    <property type="match status" value="1"/>
</dbReference>
<dbReference type="HOGENOM" id="CLU_615549_0_0_1"/>
<sequence>MSERSVWLDALRDALEVIPLPRLRHVLLCLSSSELRTKAAMISRLDDLWNRGAFHPAHIESYRPSPGIIAIEIMPGGDWVLNLFLDGSLRLHHRRNMAEHSVSVSLPTRSGWRFEGSAYMRRSFSSCGEHWVAVKDYYITSDDKLFTDHRIYHIDVSSPSIRFLCSVTRQGYSYDLQVKGDLLVIAEQENETYILSVSKISIADGKVQKELVLNLGPELTSLRSISILCSHMILVSASFGMFLFVIPQLKPAGEGGLSHTVSVTPLVANGQDVSIRNALCGHHDGCVSAYAFAEHQEALVILPPLENLSQKAVRYTLHGSCYRNASRAIMCHDHRGQGPITVQCFTHFTRSDGHAGYLRLGRTKALDPSRSVTISLAGHNGYMEDVSWDEESGRVCIIYRPLDEFHNRVMLLVDLLR</sequence>
<proteinExistence type="predicted"/>
<evidence type="ECO:0000259" key="1">
    <source>
        <dbReference type="PROSITE" id="PS50003"/>
    </source>
</evidence>
<dbReference type="InParanoid" id="A0A0C3FQK9"/>
<evidence type="ECO:0000313" key="2">
    <source>
        <dbReference type="EMBL" id="KIM86420.1"/>
    </source>
</evidence>
<reference evidence="3" key="2">
    <citation type="submission" date="2015-01" db="EMBL/GenBank/DDBJ databases">
        <title>Evolutionary Origins and Diversification of the Mycorrhizal Mutualists.</title>
        <authorList>
            <consortium name="DOE Joint Genome Institute"/>
            <consortium name="Mycorrhizal Genomics Consortium"/>
            <person name="Kohler A."/>
            <person name="Kuo A."/>
            <person name="Nagy L.G."/>
            <person name="Floudas D."/>
            <person name="Copeland A."/>
            <person name="Barry K.W."/>
            <person name="Cichocki N."/>
            <person name="Veneault-Fourrey C."/>
            <person name="LaButti K."/>
            <person name="Lindquist E.A."/>
            <person name="Lipzen A."/>
            <person name="Lundell T."/>
            <person name="Morin E."/>
            <person name="Murat C."/>
            <person name="Riley R."/>
            <person name="Ohm R."/>
            <person name="Sun H."/>
            <person name="Tunlid A."/>
            <person name="Henrissat B."/>
            <person name="Grigoriev I.V."/>
            <person name="Hibbett D.S."/>
            <person name="Martin F."/>
        </authorList>
    </citation>
    <scope>NUCLEOTIDE SEQUENCE [LARGE SCALE GENOMIC DNA]</scope>
    <source>
        <strain evidence="3">F 1598</strain>
    </source>
</reference>
<name>A0A0C3FQK9_PILCF</name>
<feature type="domain" description="PH" evidence="1">
    <location>
        <begin position="1"/>
        <end position="16"/>
    </location>
</feature>
<reference evidence="2 3" key="1">
    <citation type="submission" date="2014-04" db="EMBL/GenBank/DDBJ databases">
        <authorList>
            <consortium name="DOE Joint Genome Institute"/>
            <person name="Kuo A."/>
            <person name="Tarkka M."/>
            <person name="Buscot F."/>
            <person name="Kohler A."/>
            <person name="Nagy L.G."/>
            <person name="Floudas D."/>
            <person name="Copeland A."/>
            <person name="Barry K.W."/>
            <person name="Cichocki N."/>
            <person name="Veneault-Fourrey C."/>
            <person name="LaButti K."/>
            <person name="Lindquist E.A."/>
            <person name="Lipzen A."/>
            <person name="Lundell T."/>
            <person name="Morin E."/>
            <person name="Murat C."/>
            <person name="Sun H."/>
            <person name="Tunlid A."/>
            <person name="Henrissat B."/>
            <person name="Grigoriev I.V."/>
            <person name="Hibbett D.S."/>
            <person name="Martin F."/>
            <person name="Nordberg H.P."/>
            <person name="Cantor M.N."/>
            <person name="Hua S.X."/>
        </authorList>
    </citation>
    <scope>NUCLEOTIDE SEQUENCE [LARGE SCALE GENOMIC DNA]</scope>
    <source>
        <strain evidence="2 3">F 1598</strain>
    </source>
</reference>
<dbReference type="InterPro" id="IPR001849">
    <property type="entry name" value="PH_domain"/>
</dbReference>
<dbReference type="EMBL" id="KN832982">
    <property type="protein sequence ID" value="KIM86420.1"/>
    <property type="molecule type" value="Genomic_DNA"/>
</dbReference>
<gene>
    <name evidence="2" type="ORF">PILCRDRAFT_816383</name>
</gene>
<evidence type="ECO:0000313" key="3">
    <source>
        <dbReference type="Proteomes" id="UP000054166"/>
    </source>
</evidence>